<protein>
    <recommendedName>
        <fullName evidence="2">Response regulatory domain-containing protein</fullName>
    </recommendedName>
</protein>
<evidence type="ECO:0000313" key="4">
    <source>
        <dbReference type="Proteomes" id="UP000029643"/>
    </source>
</evidence>
<dbReference type="EMBL" id="BBNU01000008">
    <property type="protein sequence ID" value="GAL79835.1"/>
    <property type="molecule type" value="Genomic_DNA"/>
</dbReference>
<dbReference type="SUPFAM" id="SSF52172">
    <property type="entry name" value="CheY-like"/>
    <property type="match status" value="1"/>
</dbReference>
<dbReference type="PROSITE" id="PS50110">
    <property type="entry name" value="RESPONSE_REGULATORY"/>
    <property type="match status" value="1"/>
</dbReference>
<feature type="domain" description="Response regulatory" evidence="2">
    <location>
        <begin position="1"/>
        <end position="55"/>
    </location>
</feature>
<sequence length="55" mass="6447">MPEVDGITLNKWIKENHRTIKTLVVSMHNTPEIIDDLIESNVDATFKKTHKRKNF</sequence>
<comment type="caution">
    <text evidence="3">The sequence shown here is derived from an EMBL/GenBank/DDBJ whole genome shotgun (WGS) entry which is preliminary data.</text>
</comment>
<dbReference type="AlphaFoldDB" id="A0A090WRT6"/>
<dbReference type="Proteomes" id="UP000029643">
    <property type="component" value="Unassembled WGS sequence"/>
</dbReference>
<proteinExistence type="predicted"/>
<dbReference type="Gene3D" id="3.40.50.2300">
    <property type="match status" value="1"/>
</dbReference>
<gene>
    <name evidence="3" type="ORF">JCM19274_2507</name>
</gene>
<evidence type="ECO:0000256" key="1">
    <source>
        <dbReference type="PROSITE-ProRule" id="PRU00169"/>
    </source>
</evidence>
<comment type="caution">
    <text evidence="1">Lacks conserved residue(s) required for the propagation of feature annotation.</text>
</comment>
<accession>A0A090WRT6</accession>
<dbReference type="GO" id="GO:0000160">
    <property type="term" value="P:phosphorelay signal transduction system"/>
    <property type="evidence" value="ECO:0007669"/>
    <property type="project" value="InterPro"/>
</dbReference>
<dbReference type="InterPro" id="IPR011006">
    <property type="entry name" value="CheY-like_superfamily"/>
</dbReference>
<evidence type="ECO:0000313" key="3">
    <source>
        <dbReference type="EMBL" id="GAL79835.1"/>
    </source>
</evidence>
<reference evidence="3 4" key="1">
    <citation type="journal article" date="2014" name="Genome Announc.">
        <title>Draft Genome Sequences of Marine Flavobacterium Algibacter lectus Strains SS8 and NR4.</title>
        <authorList>
            <person name="Takatani N."/>
            <person name="Nakanishi M."/>
            <person name="Meirelles P."/>
            <person name="Mino S."/>
            <person name="Suda W."/>
            <person name="Oshima K."/>
            <person name="Hattori M."/>
            <person name="Ohkuma M."/>
            <person name="Hosokawa M."/>
            <person name="Miyashita K."/>
            <person name="Thompson F.L."/>
            <person name="Niwa A."/>
            <person name="Sawabe T."/>
            <person name="Sawabe T."/>
        </authorList>
    </citation>
    <scope>NUCLEOTIDE SEQUENCE [LARGE SCALE GENOMIC DNA]</scope>
    <source>
        <strain evidence="4">JCM19274</strain>
    </source>
</reference>
<organism evidence="3 4">
    <name type="scientific">Algibacter lectus</name>
    <dbReference type="NCBI Taxonomy" id="221126"/>
    <lineage>
        <taxon>Bacteria</taxon>
        <taxon>Pseudomonadati</taxon>
        <taxon>Bacteroidota</taxon>
        <taxon>Flavobacteriia</taxon>
        <taxon>Flavobacteriales</taxon>
        <taxon>Flavobacteriaceae</taxon>
        <taxon>Algibacter</taxon>
    </lineage>
</organism>
<dbReference type="InterPro" id="IPR001789">
    <property type="entry name" value="Sig_transdc_resp-reg_receiver"/>
</dbReference>
<evidence type="ECO:0000259" key="2">
    <source>
        <dbReference type="PROSITE" id="PS50110"/>
    </source>
</evidence>
<name>A0A090WRT6_9FLAO</name>